<proteinExistence type="predicted"/>
<dbReference type="GeneID" id="115887192"/>
<dbReference type="PANTHER" id="PTHR42643:SF35">
    <property type="entry name" value="IONOTROPIC RECEPTOR 68A, ISOFORM A"/>
    <property type="match status" value="1"/>
</dbReference>
<organism evidence="9 10">
    <name type="scientific">Sitophilus oryzae</name>
    <name type="common">Rice weevil</name>
    <name type="synonym">Curculio oryzae</name>
    <dbReference type="NCBI Taxonomy" id="7048"/>
    <lineage>
        <taxon>Eukaryota</taxon>
        <taxon>Metazoa</taxon>
        <taxon>Ecdysozoa</taxon>
        <taxon>Arthropoda</taxon>
        <taxon>Hexapoda</taxon>
        <taxon>Insecta</taxon>
        <taxon>Pterygota</taxon>
        <taxon>Neoptera</taxon>
        <taxon>Endopterygota</taxon>
        <taxon>Coleoptera</taxon>
        <taxon>Polyphaga</taxon>
        <taxon>Cucujiformia</taxon>
        <taxon>Curculionidae</taxon>
        <taxon>Dryophthorinae</taxon>
        <taxon>Sitophilus</taxon>
    </lineage>
</organism>
<evidence type="ECO:0000256" key="3">
    <source>
        <dbReference type="ARBA" id="ARBA00022692"/>
    </source>
</evidence>
<evidence type="ECO:0000256" key="6">
    <source>
        <dbReference type="ARBA" id="ARBA00023170"/>
    </source>
</evidence>
<gene>
    <name evidence="10" type="primary">LOC115887192</name>
</gene>
<dbReference type="GO" id="GO:0005886">
    <property type="term" value="C:plasma membrane"/>
    <property type="evidence" value="ECO:0007669"/>
    <property type="project" value="UniProtKB-SubCell"/>
</dbReference>
<keyword evidence="3 8" id="KW-0812">Transmembrane</keyword>
<evidence type="ECO:0000256" key="1">
    <source>
        <dbReference type="ARBA" id="ARBA00004651"/>
    </source>
</evidence>
<dbReference type="RefSeq" id="XP_030762404.1">
    <property type="nucleotide sequence ID" value="XM_030906544.1"/>
</dbReference>
<dbReference type="Proteomes" id="UP000504635">
    <property type="component" value="Unplaced"/>
</dbReference>
<dbReference type="InterPro" id="IPR052192">
    <property type="entry name" value="Insect_Ionotropic_Sensory_Rcpt"/>
</dbReference>
<feature type="transmembrane region" description="Helical" evidence="8">
    <location>
        <begin position="222"/>
        <end position="239"/>
    </location>
</feature>
<sequence length="454" mass="53887">MIFSRKGYKIESLNNRLIYERGLDLVMIDLQSTPAQVTYLLINKSQTLTKNLSKHELLPQKWEPQDFFKYTGRNIIVSTFDCPPFVEISKNNVFGGVEYEFLKDFTKSWPVEYKIIENKNTSVRVNHFLEVIERIKLKKADIGVCFIWQRALMERNLDYSFRMFPTCLTFLVLKPDLLKSSLFLFQPFQDNLWVVFLVIFTLLVVLYKNFIGLPNFLSKEVYLISSFVFLGLIFSYYSAELTTQLNFPRFLQNYVRNFEDMIEKGIKWEEPRNDIQLWFEQTKDPLCTTIAKNFRQSSDRISMNKHVLTGKYGLLVKMTSRSMVVGSEELDDQGKTRLRLLPGCLAWFYSSIAFPKHSPLKKHFNRKINLYFSNGLLSFWESMTIRKSNYRYMKNFKEIYMEGMVHRKIDMEKLTGIFYFLICGYIFSVICFILEYLSVWFSIRLKTNIIFVNK</sequence>
<name>A0A6J2YH14_SITOR</name>
<evidence type="ECO:0000313" key="9">
    <source>
        <dbReference type="Proteomes" id="UP000504635"/>
    </source>
</evidence>
<evidence type="ECO:0000256" key="2">
    <source>
        <dbReference type="ARBA" id="ARBA00022475"/>
    </source>
</evidence>
<dbReference type="OrthoDB" id="6736165at2759"/>
<reference evidence="10" key="1">
    <citation type="submission" date="2025-08" db="UniProtKB">
        <authorList>
            <consortium name="RefSeq"/>
        </authorList>
    </citation>
    <scope>IDENTIFICATION</scope>
    <source>
        <tissue evidence="10">Gonads</tissue>
    </source>
</reference>
<keyword evidence="5 8" id="KW-0472">Membrane</keyword>
<keyword evidence="7" id="KW-0325">Glycoprotein</keyword>
<evidence type="ECO:0000256" key="8">
    <source>
        <dbReference type="SAM" id="Phobius"/>
    </source>
</evidence>
<protein>
    <submittedName>
        <fullName evidence="10">Uncharacterized protein LOC115887192</fullName>
    </submittedName>
</protein>
<keyword evidence="2" id="KW-1003">Cell membrane</keyword>
<dbReference type="InParanoid" id="A0A6J2YH14"/>
<feature type="transmembrane region" description="Helical" evidence="8">
    <location>
        <begin position="192"/>
        <end position="210"/>
    </location>
</feature>
<accession>A0A6J2YH14</accession>
<dbReference type="PANTHER" id="PTHR42643">
    <property type="entry name" value="IONOTROPIC RECEPTOR 20A-RELATED"/>
    <property type="match status" value="1"/>
</dbReference>
<dbReference type="SUPFAM" id="SSF53850">
    <property type="entry name" value="Periplasmic binding protein-like II"/>
    <property type="match status" value="1"/>
</dbReference>
<evidence type="ECO:0000256" key="7">
    <source>
        <dbReference type="ARBA" id="ARBA00023180"/>
    </source>
</evidence>
<dbReference type="Gene3D" id="3.40.190.10">
    <property type="entry name" value="Periplasmic binding protein-like II"/>
    <property type="match status" value="1"/>
</dbReference>
<feature type="transmembrane region" description="Helical" evidence="8">
    <location>
        <begin position="417"/>
        <end position="443"/>
    </location>
</feature>
<evidence type="ECO:0000256" key="5">
    <source>
        <dbReference type="ARBA" id="ARBA00023136"/>
    </source>
</evidence>
<dbReference type="KEGG" id="soy:115887192"/>
<evidence type="ECO:0000313" key="10">
    <source>
        <dbReference type="RefSeq" id="XP_030762404.1"/>
    </source>
</evidence>
<keyword evidence="6" id="KW-0675">Receptor</keyword>
<evidence type="ECO:0000256" key="4">
    <source>
        <dbReference type="ARBA" id="ARBA00022989"/>
    </source>
</evidence>
<dbReference type="AlphaFoldDB" id="A0A6J2YH14"/>
<keyword evidence="4 8" id="KW-1133">Transmembrane helix</keyword>
<comment type="subcellular location">
    <subcellularLocation>
        <location evidence="1">Cell membrane</location>
        <topology evidence="1">Multi-pass membrane protein</topology>
    </subcellularLocation>
</comment>
<keyword evidence="9" id="KW-1185">Reference proteome</keyword>